<evidence type="ECO:0000256" key="5">
    <source>
        <dbReference type="ARBA" id="ARBA00022842"/>
    </source>
</evidence>
<evidence type="ECO:0000259" key="10">
    <source>
        <dbReference type="PROSITE" id="PS51883"/>
    </source>
</evidence>
<feature type="binding site" evidence="7">
    <location>
        <begin position="303"/>
        <end position="305"/>
    </location>
    <ligand>
        <name>GTP</name>
        <dbReference type="ChEBI" id="CHEBI:37565"/>
    </ligand>
</feature>
<dbReference type="InterPro" id="IPR031167">
    <property type="entry name" value="G_OBG"/>
</dbReference>
<feature type="binding site" evidence="7">
    <location>
        <position position="192"/>
    </location>
    <ligand>
        <name>Mg(2+)</name>
        <dbReference type="ChEBI" id="CHEBI:18420"/>
    </ligand>
</feature>
<sequence length="322" mass="34981">MAFIDELNIFACAGKGGNGVARWRHQKGKEFGGPAGGNGGRGGDVHVLAVRDVQLLSKYRTIKEFCAQDGGDGGKNSLHGSDGENLDIALPLGSIITNIKTNKRISFQKEGELILLLRGGNGGRGNESFKSSINRSPKETTPGTEGEQGEFFVEVELIADIGLIGLPNAGKTSLLNMLTSAKGQVGNYPFTTLEPNLGEFNGYIISDIPGLIEGAANGKGLGHKFLRHVKRTKILAHVISLENEDPIEAYETIRHELEEYGNELPLKKEIIVLTKTDMVDDPARIKKAVNEMKKRSEVVLTVSLYDDEAVKMLKLVFLQKIK</sequence>
<comment type="caution">
    <text evidence="11">The sequence shown here is derived from an EMBL/GenBank/DDBJ whole genome shotgun (WGS) entry which is preliminary data.</text>
</comment>
<dbReference type="NCBIfam" id="TIGR02729">
    <property type="entry name" value="Obg_CgtA"/>
    <property type="match status" value="1"/>
</dbReference>
<protein>
    <recommendedName>
        <fullName evidence="7">GTPase Obg</fullName>
        <ecNumber evidence="7">3.6.5.-</ecNumber>
    </recommendedName>
    <alternativeName>
        <fullName evidence="7">GTP-binding protein Obg</fullName>
    </alternativeName>
</protein>
<comment type="caution">
    <text evidence="7">Lacks conserved residue(s) required for the propagation of feature annotation.</text>
</comment>
<keyword evidence="6 7" id="KW-0342">GTP-binding</keyword>
<keyword evidence="7" id="KW-0479">Metal-binding</keyword>
<dbReference type="NCBIfam" id="NF008956">
    <property type="entry name" value="PRK12299.1"/>
    <property type="match status" value="1"/>
</dbReference>
<keyword evidence="2 7" id="KW-0963">Cytoplasm</keyword>
<dbReference type="GO" id="GO:0042254">
    <property type="term" value="P:ribosome biogenesis"/>
    <property type="evidence" value="ECO:0007669"/>
    <property type="project" value="UniProtKB-UniRule"/>
</dbReference>
<dbReference type="InterPro" id="IPR036726">
    <property type="entry name" value="GTP1_OBG_dom_sf"/>
</dbReference>
<dbReference type="PANTHER" id="PTHR11702">
    <property type="entry name" value="DEVELOPMENTALLY REGULATED GTP-BINDING PROTEIN-RELATED"/>
    <property type="match status" value="1"/>
</dbReference>
<organism evidence="11 12">
    <name type="scientific">Candidatus Nomurabacteria bacterium CG1_02_47_685</name>
    <dbReference type="NCBI Taxonomy" id="1805282"/>
    <lineage>
        <taxon>Bacteria</taxon>
        <taxon>Candidatus Nomuraibacteriota</taxon>
    </lineage>
</organism>
<evidence type="ECO:0000256" key="4">
    <source>
        <dbReference type="ARBA" id="ARBA00022801"/>
    </source>
</evidence>
<keyword evidence="5 7" id="KW-0460">Magnesium</keyword>
<keyword evidence="4 7" id="KW-0378">Hydrolase</keyword>
<evidence type="ECO:0000313" key="11">
    <source>
        <dbReference type="EMBL" id="OIO32723.1"/>
    </source>
</evidence>
<dbReference type="SUPFAM" id="SSF82051">
    <property type="entry name" value="Obg GTP-binding protein N-terminal domain"/>
    <property type="match status" value="1"/>
</dbReference>
<dbReference type="STRING" id="1805282.AUJ44_01800"/>
<evidence type="ECO:0000256" key="3">
    <source>
        <dbReference type="ARBA" id="ARBA00022741"/>
    </source>
</evidence>
<name>A0A1J4V9K9_9BACT</name>
<proteinExistence type="inferred from homology"/>
<comment type="subcellular location">
    <subcellularLocation>
        <location evidence="7">Cytoplasm</location>
    </subcellularLocation>
</comment>
<dbReference type="PROSITE" id="PS00905">
    <property type="entry name" value="GTP1_OBG"/>
    <property type="match status" value="1"/>
</dbReference>
<dbReference type="PIRSF" id="PIRSF002401">
    <property type="entry name" value="GTP_bd_Obg/CgtA"/>
    <property type="match status" value="1"/>
</dbReference>
<dbReference type="SUPFAM" id="SSF52540">
    <property type="entry name" value="P-loop containing nucleoside triphosphate hydrolases"/>
    <property type="match status" value="1"/>
</dbReference>
<gene>
    <name evidence="7" type="primary">obg</name>
    <name evidence="11" type="ORF">AUJ44_01800</name>
</gene>
<comment type="function">
    <text evidence="7">An essential GTPase which binds GTP, GDP and possibly (p)ppGpp with moderate affinity, with high nucleotide exchange rates and a fairly low GTP hydrolysis rate. Plays a role in control of the cell cycle, stress response, ribosome biogenesis and in those bacteria that undergo differentiation, in morphogenesis control.</text>
</comment>
<accession>A0A1J4V9K9</accession>
<dbReference type="PRINTS" id="PR00326">
    <property type="entry name" value="GTP1OBG"/>
</dbReference>
<dbReference type="InterPro" id="IPR045086">
    <property type="entry name" value="OBG_GTPase"/>
</dbReference>
<dbReference type="PANTHER" id="PTHR11702:SF31">
    <property type="entry name" value="MITOCHONDRIAL RIBOSOME-ASSOCIATED GTPASE 2"/>
    <property type="match status" value="1"/>
</dbReference>
<dbReference type="InterPro" id="IPR006074">
    <property type="entry name" value="GTP1-OBG_CS"/>
</dbReference>
<comment type="similarity">
    <text evidence="1 7">Belongs to the TRAFAC class OBG-HflX-like GTPase superfamily. OBG GTPase family.</text>
</comment>
<evidence type="ECO:0000259" key="9">
    <source>
        <dbReference type="PROSITE" id="PS51710"/>
    </source>
</evidence>
<feature type="domain" description="OBG-type G" evidence="9">
    <location>
        <begin position="159"/>
        <end position="322"/>
    </location>
</feature>
<evidence type="ECO:0000256" key="7">
    <source>
        <dbReference type="HAMAP-Rule" id="MF_01454"/>
    </source>
</evidence>
<dbReference type="InterPro" id="IPR006073">
    <property type="entry name" value="GTP-bd"/>
</dbReference>
<comment type="cofactor">
    <cofactor evidence="7">
        <name>Mg(2+)</name>
        <dbReference type="ChEBI" id="CHEBI:18420"/>
    </cofactor>
</comment>
<dbReference type="Pfam" id="PF01926">
    <property type="entry name" value="MMR_HSR1"/>
    <property type="match status" value="1"/>
</dbReference>
<evidence type="ECO:0000256" key="8">
    <source>
        <dbReference type="SAM" id="MobiDB-lite"/>
    </source>
</evidence>
<reference evidence="11 12" key="1">
    <citation type="journal article" date="2016" name="Environ. Microbiol.">
        <title>Genomic resolution of a cold subsurface aquifer community provides metabolic insights for novel microbes adapted to high CO concentrations.</title>
        <authorList>
            <person name="Probst A.J."/>
            <person name="Castelle C.J."/>
            <person name="Singh A."/>
            <person name="Brown C.T."/>
            <person name="Anantharaman K."/>
            <person name="Sharon I."/>
            <person name="Hug L.A."/>
            <person name="Burstein D."/>
            <person name="Emerson J.B."/>
            <person name="Thomas B.C."/>
            <person name="Banfield J.F."/>
        </authorList>
    </citation>
    <scope>NUCLEOTIDE SEQUENCE [LARGE SCALE GENOMIC DNA]</scope>
    <source>
        <strain evidence="11">CG1_02_47_685</strain>
    </source>
</reference>
<dbReference type="FunFam" id="2.70.210.12:FF:000001">
    <property type="entry name" value="GTPase Obg"/>
    <property type="match status" value="1"/>
</dbReference>
<dbReference type="GO" id="GO:0000287">
    <property type="term" value="F:magnesium ion binding"/>
    <property type="evidence" value="ECO:0007669"/>
    <property type="project" value="InterPro"/>
</dbReference>
<dbReference type="Gene3D" id="2.70.210.12">
    <property type="entry name" value="GTP1/OBG domain"/>
    <property type="match status" value="1"/>
</dbReference>
<feature type="binding site" evidence="7">
    <location>
        <begin position="190"/>
        <end position="194"/>
    </location>
    <ligand>
        <name>GTP</name>
        <dbReference type="ChEBI" id="CHEBI:37565"/>
    </ligand>
</feature>
<dbReference type="AlphaFoldDB" id="A0A1J4V9K9"/>
<dbReference type="Pfam" id="PF01018">
    <property type="entry name" value="GTP1_OBG"/>
    <property type="match status" value="1"/>
</dbReference>
<dbReference type="Proteomes" id="UP000183206">
    <property type="component" value="Unassembled WGS sequence"/>
</dbReference>
<feature type="domain" description="Obg" evidence="10">
    <location>
        <begin position="1"/>
        <end position="158"/>
    </location>
</feature>
<dbReference type="PROSITE" id="PS51883">
    <property type="entry name" value="OBG"/>
    <property type="match status" value="1"/>
</dbReference>
<dbReference type="InterPro" id="IPR006169">
    <property type="entry name" value="GTP1_OBG_dom"/>
</dbReference>
<feature type="binding site" evidence="7">
    <location>
        <position position="172"/>
    </location>
    <ligand>
        <name>Mg(2+)</name>
        <dbReference type="ChEBI" id="CHEBI:18420"/>
    </ligand>
</feature>
<dbReference type="HAMAP" id="MF_01454">
    <property type="entry name" value="GTPase_Obg"/>
    <property type="match status" value="1"/>
</dbReference>
<dbReference type="InterPro" id="IPR027417">
    <property type="entry name" value="P-loop_NTPase"/>
</dbReference>
<dbReference type="GO" id="GO:0003924">
    <property type="term" value="F:GTPase activity"/>
    <property type="evidence" value="ECO:0007669"/>
    <property type="project" value="UniProtKB-UniRule"/>
</dbReference>
<keyword evidence="3 7" id="KW-0547">Nucleotide-binding</keyword>
<evidence type="ECO:0000256" key="6">
    <source>
        <dbReference type="ARBA" id="ARBA00023134"/>
    </source>
</evidence>
<feature type="binding site" evidence="7">
    <location>
        <begin position="274"/>
        <end position="277"/>
    </location>
    <ligand>
        <name>GTP</name>
        <dbReference type="ChEBI" id="CHEBI:37565"/>
    </ligand>
</feature>
<evidence type="ECO:0000256" key="1">
    <source>
        <dbReference type="ARBA" id="ARBA00007699"/>
    </source>
</evidence>
<dbReference type="GO" id="GO:0005737">
    <property type="term" value="C:cytoplasm"/>
    <property type="evidence" value="ECO:0007669"/>
    <property type="project" value="UniProtKB-SubCell"/>
</dbReference>
<dbReference type="Gene3D" id="3.40.50.300">
    <property type="entry name" value="P-loop containing nucleotide triphosphate hydrolases"/>
    <property type="match status" value="1"/>
</dbReference>
<dbReference type="EMBL" id="MNVO01000028">
    <property type="protein sequence ID" value="OIO32723.1"/>
    <property type="molecule type" value="Genomic_DNA"/>
</dbReference>
<dbReference type="CDD" id="cd01898">
    <property type="entry name" value="Obg"/>
    <property type="match status" value="1"/>
</dbReference>
<comment type="subunit">
    <text evidence="7">Monomer.</text>
</comment>
<dbReference type="InterPro" id="IPR014100">
    <property type="entry name" value="GTP-bd_Obg/CgtA"/>
</dbReference>
<dbReference type="EC" id="3.6.5.-" evidence="7"/>
<dbReference type="PROSITE" id="PS51710">
    <property type="entry name" value="G_OBG"/>
    <property type="match status" value="1"/>
</dbReference>
<feature type="region of interest" description="Disordered" evidence="8">
    <location>
        <begin position="123"/>
        <end position="146"/>
    </location>
</feature>
<feature type="binding site" evidence="7">
    <location>
        <begin position="207"/>
        <end position="210"/>
    </location>
    <ligand>
        <name>GTP</name>
        <dbReference type="ChEBI" id="CHEBI:37565"/>
    </ligand>
</feature>
<evidence type="ECO:0000256" key="2">
    <source>
        <dbReference type="ARBA" id="ARBA00022490"/>
    </source>
</evidence>
<evidence type="ECO:0000313" key="12">
    <source>
        <dbReference type="Proteomes" id="UP000183206"/>
    </source>
</evidence>
<dbReference type="GO" id="GO:0005525">
    <property type="term" value="F:GTP binding"/>
    <property type="evidence" value="ECO:0007669"/>
    <property type="project" value="UniProtKB-UniRule"/>
</dbReference>